<dbReference type="Pfam" id="PF00617">
    <property type="entry name" value="RasGEF"/>
    <property type="match status" value="1"/>
</dbReference>
<dbReference type="PROSITE" id="PS50009">
    <property type="entry name" value="RASGEF_CAT"/>
    <property type="match status" value="1"/>
</dbReference>
<reference evidence="6 7" key="1">
    <citation type="journal article" date="2011" name="PLoS Genet.">
        <title>Genome sequencing and comparative transcriptomics of the model entomopathogenic fungi Metarhizium anisopliae and M. acridum.</title>
        <authorList>
            <person name="Gao Q."/>
            <person name="Jin K."/>
            <person name="Ying S.H."/>
            <person name="Zhang Y."/>
            <person name="Xiao G."/>
            <person name="Shang Y."/>
            <person name="Duan Z."/>
            <person name="Hu X."/>
            <person name="Xie X.Q."/>
            <person name="Zhou G."/>
            <person name="Peng G."/>
            <person name="Luo Z."/>
            <person name="Huang W."/>
            <person name="Wang B."/>
            <person name="Fang W."/>
            <person name="Wang S."/>
            <person name="Zhong Y."/>
            <person name="Ma L.J."/>
            <person name="St Leger R.J."/>
            <person name="Zhao G.P."/>
            <person name="Pei Y."/>
            <person name="Feng M.G."/>
            <person name="Xia Y."/>
            <person name="Wang C."/>
        </authorList>
    </citation>
    <scope>NUCLEOTIDE SEQUENCE [LARGE SCALE GENOMIC DNA]</scope>
    <source>
        <strain evidence="6 7">CQMa 102</strain>
    </source>
</reference>
<dbReference type="GO" id="GO:0005886">
    <property type="term" value="C:plasma membrane"/>
    <property type="evidence" value="ECO:0007669"/>
    <property type="project" value="TreeGrafter"/>
</dbReference>
<dbReference type="GO" id="GO:0007265">
    <property type="term" value="P:Ras protein signal transduction"/>
    <property type="evidence" value="ECO:0007669"/>
    <property type="project" value="TreeGrafter"/>
</dbReference>
<feature type="compositionally biased region" description="Low complexity" evidence="3">
    <location>
        <begin position="60"/>
        <end position="84"/>
    </location>
</feature>
<dbReference type="SMART" id="SM00229">
    <property type="entry name" value="RasGEFN"/>
    <property type="match status" value="1"/>
</dbReference>
<dbReference type="OMA" id="HIAKWVA"/>
<dbReference type="InterPro" id="IPR008937">
    <property type="entry name" value="Ras-like_GEF"/>
</dbReference>
<evidence type="ECO:0000313" key="6">
    <source>
        <dbReference type="EMBL" id="EFY88327.1"/>
    </source>
</evidence>
<dbReference type="Proteomes" id="UP000002499">
    <property type="component" value="Unassembled WGS sequence"/>
</dbReference>
<dbReference type="STRING" id="655827.E9E6X2"/>
<dbReference type="Pfam" id="PF00618">
    <property type="entry name" value="RasGEF_N"/>
    <property type="match status" value="1"/>
</dbReference>
<proteinExistence type="predicted"/>
<evidence type="ECO:0000313" key="7">
    <source>
        <dbReference type="Proteomes" id="UP000002499"/>
    </source>
</evidence>
<sequence length="1046" mass="117132">MTSKSSNTFSSRKNRRVSDDSPASLSKRFSDATASTRSTLSTTTPTTANTGRSSKRRQSRTTTRDSSQTDVSSSVFSRSSNSTGLTAVSSSASALFPVETAGAGDRDSFVSIVDDPFFQRFDPANTAHAEREAFDEGTSAEPHSDSDDNNETQHWPPPRRESLTIGPSQYWSHHPISAMESYNIAIIGADAVGKSTFVQRVLRLSRPPVTNTSSARQVVDSVTHMVTLVELDLEHFELSPSQPMQWPKQINGHIVPRMDAALILYDVTTEESIRQLPQTVAALTNSGLPAILGACKCDSPEDDWEVNADELANYHLFKSCVGQYKISIDRPDISQACLQAVIRAAVAHRRVSRRRAQSAANLEAPDPSAGRPLSEHSKHSRASSDFSILRTLPNQQSGENYRTQASRSPRPGFRTDKYGSDSFLDIDESDSESHGYSDDIPILQRNDDVIIEKQPKLTGVTFEELVDRLLAPRLSRVDNNFSDIFLCLYRKFAAPGELFSAILVRLDKARDDKAAHYLTRTATQLRIIEVVAKWVSLYPGDFARLTTRRNLEDFIKHLSTEPIFAIAAQQMRRNLYFNVIEDDDTGWANSDNSSDEIASKILSKDMDELSAGIGALQFNGEPDSLGGSRNPSTDRGSRTGTQFQFNSFEEYEREATLLEPSDHLPMNKFRYHIFMGISGDDFADELTRIDWIMFSSIRIRDFVRHVSLSAAQKDKCKSLQNVNRMISHFNHIAKWVANMILLRDKAKHRAQMLEKFMNIALGLRRLNNYNGLAAVLAGINGTAIHRLAQTRALVPADVQKRFARLVILMGTQKSHFAYRLAWENSPLPRIPFIPLHRRDLVSAEEGSKTFVGPNDDRINWKKFEVLGEVLLPIMKSQGTAYPNLAKHETARDLILGCRMPTDDEEIYQRSLQLESSASGPIEPSKKKFPWFANNMRHEDNMISGPDTWYSTYFVVSSCWQPGCMKICQQRELLSRDRSFLTDPKQEAAGQNLPYAIEFRTLELLTNLNRQSSIMPGFPGKPPVLGLALSAECHFIPSLYQTLASPT</sequence>
<dbReference type="PANTHER" id="PTHR23113:SF348">
    <property type="entry name" value="GUANYL-NUCLEOTIDE EXCHANGE FACTOR RASGEF, PUTATIVE (AFU_ORTHOLOGUE AFUA_1G04700)-RELATED"/>
    <property type="match status" value="1"/>
</dbReference>
<dbReference type="InterPro" id="IPR023578">
    <property type="entry name" value="Ras_GEF_dom_sf"/>
</dbReference>
<feature type="compositionally biased region" description="Polar residues" evidence="3">
    <location>
        <begin position="1"/>
        <end position="11"/>
    </location>
</feature>
<feature type="domain" description="Ras-GEF" evidence="4">
    <location>
        <begin position="678"/>
        <end position="916"/>
    </location>
</feature>
<feature type="compositionally biased region" description="Polar residues" evidence="3">
    <location>
        <begin position="392"/>
        <end position="407"/>
    </location>
</feature>
<dbReference type="Gene3D" id="1.20.870.10">
    <property type="entry name" value="Son of sevenless (SoS) protein Chain: S domain 1"/>
    <property type="match status" value="1"/>
</dbReference>
<dbReference type="InterPro" id="IPR001895">
    <property type="entry name" value="RASGEF_cat_dom"/>
</dbReference>
<dbReference type="EMBL" id="GL698513">
    <property type="protein sequence ID" value="EFY88327.1"/>
    <property type="molecule type" value="Genomic_DNA"/>
</dbReference>
<dbReference type="SMART" id="SM00147">
    <property type="entry name" value="RasGEF"/>
    <property type="match status" value="1"/>
</dbReference>
<feature type="region of interest" description="Disordered" evidence="3">
    <location>
        <begin position="356"/>
        <end position="421"/>
    </location>
</feature>
<dbReference type="InParanoid" id="E9E6X2"/>
<feature type="domain" description="N-terminal Ras-GEF" evidence="5">
    <location>
        <begin position="453"/>
        <end position="580"/>
    </location>
</feature>
<dbReference type="InterPro" id="IPR000651">
    <property type="entry name" value="Ras-like_Gua-exchang_fac_N"/>
</dbReference>
<evidence type="ECO:0000256" key="3">
    <source>
        <dbReference type="SAM" id="MobiDB-lite"/>
    </source>
</evidence>
<feature type="compositionally biased region" description="Polar residues" evidence="3">
    <location>
        <begin position="627"/>
        <end position="640"/>
    </location>
</feature>
<dbReference type="PANTHER" id="PTHR23113">
    <property type="entry name" value="GUANINE NUCLEOTIDE EXCHANGE FACTOR"/>
    <property type="match status" value="1"/>
</dbReference>
<accession>E9E6X2</accession>
<keyword evidence="1 2" id="KW-0344">Guanine-nucleotide releasing factor</keyword>
<name>E9E6X2_METAQ</name>
<organism evidence="7">
    <name type="scientific">Metarhizium acridum (strain CQMa 102)</name>
    <dbReference type="NCBI Taxonomy" id="655827"/>
    <lineage>
        <taxon>Eukaryota</taxon>
        <taxon>Fungi</taxon>
        <taxon>Dikarya</taxon>
        <taxon>Ascomycota</taxon>
        <taxon>Pezizomycotina</taxon>
        <taxon>Sordariomycetes</taxon>
        <taxon>Hypocreomycetidae</taxon>
        <taxon>Hypocreales</taxon>
        <taxon>Clavicipitaceae</taxon>
        <taxon>Metarhizium</taxon>
    </lineage>
</organism>
<evidence type="ECO:0000256" key="2">
    <source>
        <dbReference type="PROSITE-ProRule" id="PRU00168"/>
    </source>
</evidence>
<dbReference type="eggNOG" id="KOG3417">
    <property type="taxonomic scope" value="Eukaryota"/>
</dbReference>
<feature type="region of interest" description="Disordered" evidence="3">
    <location>
        <begin position="1"/>
        <end position="90"/>
    </location>
</feature>
<keyword evidence="7" id="KW-1185">Reference proteome</keyword>
<dbReference type="InterPro" id="IPR027417">
    <property type="entry name" value="P-loop_NTPase"/>
</dbReference>
<dbReference type="Gene3D" id="1.10.840.10">
    <property type="entry name" value="Ras guanine-nucleotide exchange factors catalytic domain"/>
    <property type="match status" value="1"/>
</dbReference>
<dbReference type="SUPFAM" id="SSF52540">
    <property type="entry name" value="P-loop containing nucleoside triphosphate hydrolases"/>
    <property type="match status" value="1"/>
</dbReference>
<evidence type="ECO:0000259" key="5">
    <source>
        <dbReference type="PROSITE" id="PS50212"/>
    </source>
</evidence>
<dbReference type="PROSITE" id="PS50212">
    <property type="entry name" value="RASGEF_NTER"/>
    <property type="match status" value="1"/>
</dbReference>
<protein>
    <submittedName>
        <fullName evidence="6">Putative aimless RasGEF (AleA)</fullName>
    </submittedName>
</protein>
<dbReference type="Gene3D" id="3.40.50.300">
    <property type="entry name" value="P-loop containing nucleotide triphosphate hydrolases"/>
    <property type="match status" value="1"/>
</dbReference>
<dbReference type="SUPFAM" id="SSF48366">
    <property type="entry name" value="Ras GEF"/>
    <property type="match status" value="1"/>
</dbReference>
<feature type="compositionally biased region" description="Low complexity" evidence="3">
    <location>
        <begin position="31"/>
        <end position="52"/>
    </location>
</feature>
<dbReference type="CDD" id="cd00882">
    <property type="entry name" value="Ras_like_GTPase"/>
    <property type="match status" value="1"/>
</dbReference>
<dbReference type="InterPro" id="IPR036964">
    <property type="entry name" value="RASGEF_cat_dom_sf"/>
</dbReference>
<feature type="region of interest" description="Disordered" evidence="3">
    <location>
        <begin position="618"/>
        <end position="640"/>
    </location>
</feature>
<dbReference type="HOGENOM" id="CLU_005431_1_2_1"/>
<dbReference type="AlphaFoldDB" id="E9E6X2"/>
<dbReference type="OrthoDB" id="28357at2759"/>
<dbReference type="CDD" id="cd06224">
    <property type="entry name" value="REM"/>
    <property type="match status" value="1"/>
</dbReference>
<evidence type="ECO:0000256" key="1">
    <source>
        <dbReference type="ARBA" id="ARBA00022658"/>
    </source>
</evidence>
<dbReference type="GO" id="GO:0005085">
    <property type="term" value="F:guanyl-nucleotide exchange factor activity"/>
    <property type="evidence" value="ECO:0007669"/>
    <property type="project" value="UniProtKB-KW"/>
</dbReference>
<feature type="region of interest" description="Disordered" evidence="3">
    <location>
        <begin position="129"/>
        <end position="167"/>
    </location>
</feature>
<gene>
    <name evidence="6" type="ORF">MAC_05668</name>
</gene>
<evidence type="ECO:0000259" key="4">
    <source>
        <dbReference type="PROSITE" id="PS50009"/>
    </source>
</evidence>